<dbReference type="AlphaFoldDB" id="A0A6N8I4T6"/>
<dbReference type="CDD" id="cd02869">
    <property type="entry name" value="PseudoU_synth_RluA_like"/>
    <property type="match status" value="1"/>
</dbReference>
<dbReference type="InterPro" id="IPR006224">
    <property type="entry name" value="PsdUridine_synth_RluA-like_CS"/>
</dbReference>
<dbReference type="InterPro" id="IPR020103">
    <property type="entry name" value="PsdUridine_synth_cat_dom_sf"/>
</dbReference>
<protein>
    <recommendedName>
        <fullName evidence="2">RNA pseudouridylate synthase</fullName>
    </recommendedName>
    <alternativeName>
        <fullName evidence="3">RNA-uridine isomerase</fullName>
    </alternativeName>
</protein>
<evidence type="ECO:0000313" key="6">
    <source>
        <dbReference type="Proteomes" id="UP000469440"/>
    </source>
</evidence>
<gene>
    <name evidence="5" type="ORF">CAFE_37280</name>
</gene>
<dbReference type="GO" id="GO:0003723">
    <property type="term" value="F:RNA binding"/>
    <property type="evidence" value="ECO:0007669"/>
    <property type="project" value="InterPro"/>
</dbReference>
<evidence type="ECO:0000256" key="3">
    <source>
        <dbReference type="ARBA" id="ARBA00033164"/>
    </source>
</evidence>
<dbReference type="PANTHER" id="PTHR21600">
    <property type="entry name" value="MITOCHONDRIAL RNA PSEUDOURIDINE SYNTHASE"/>
    <property type="match status" value="1"/>
</dbReference>
<evidence type="ECO:0000259" key="4">
    <source>
        <dbReference type="Pfam" id="PF00849"/>
    </source>
</evidence>
<dbReference type="Proteomes" id="UP000469440">
    <property type="component" value="Unassembled WGS sequence"/>
</dbReference>
<comment type="catalytic activity">
    <reaction evidence="1">
        <text>a uridine in RNA = a pseudouridine in RNA</text>
        <dbReference type="Rhea" id="RHEA:48348"/>
        <dbReference type="Rhea" id="RHEA-COMP:12068"/>
        <dbReference type="Rhea" id="RHEA-COMP:12069"/>
        <dbReference type="ChEBI" id="CHEBI:65314"/>
        <dbReference type="ChEBI" id="CHEBI:65315"/>
    </reaction>
</comment>
<dbReference type="GO" id="GO:0009982">
    <property type="term" value="F:pseudouridine synthase activity"/>
    <property type="evidence" value="ECO:0007669"/>
    <property type="project" value="InterPro"/>
</dbReference>
<name>A0A6N8I4T6_9FIRM</name>
<dbReference type="RefSeq" id="WP_066644200.1">
    <property type="nucleotide sequence ID" value="NZ_VWXL01000108.1"/>
</dbReference>
<sequence>MVEIKIRIIEFTVPSGYQGVKLKSFLQGYCAISTRLLAKLKRTPMGIAVNGRHAIVTECLGEGDHISLCLPQDHKIPQTADIPILVVYEDLDLIVVDKPAGMPMYPSPGHDRDSLSNAVAHYFSGRGEQHSFRPVYRLDRDTTGLVLLAKHSYAASVLAGNVKKTYLAICEGVLTGSGEIEKPIGIKEGHKLQRAVRSDGEYALTRWRSLFSGHGHSLLALKLKTGRTHQIRVHLSSAGHPLAGDDFYGGNLSKVSRQALDCTEIRFHHPVNRRTMRFVHSLPDDMEKLLKFMRNSAYTDSSE</sequence>
<dbReference type="InterPro" id="IPR006145">
    <property type="entry name" value="PsdUridine_synth_RsuA/RluA"/>
</dbReference>
<evidence type="ECO:0000313" key="5">
    <source>
        <dbReference type="EMBL" id="MVB12975.1"/>
    </source>
</evidence>
<reference evidence="5 6" key="1">
    <citation type="submission" date="2019-09" db="EMBL/GenBank/DDBJ databases">
        <title>Genome sequence of Clostridium sp. EA1.</title>
        <authorList>
            <person name="Poehlein A."/>
            <person name="Bengelsdorf F.R."/>
            <person name="Daniel R."/>
        </authorList>
    </citation>
    <scope>NUCLEOTIDE SEQUENCE [LARGE SCALE GENOMIC DNA]</scope>
    <source>
        <strain evidence="5 6">EA1</strain>
    </source>
</reference>
<dbReference type="GO" id="GO:0140098">
    <property type="term" value="F:catalytic activity, acting on RNA"/>
    <property type="evidence" value="ECO:0007669"/>
    <property type="project" value="UniProtKB-ARBA"/>
</dbReference>
<dbReference type="GO" id="GO:0000455">
    <property type="term" value="P:enzyme-directed rRNA pseudouridine synthesis"/>
    <property type="evidence" value="ECO:0007669"/>
    <property type="project" value="TreeGrafter"/>
</dbReference>
<proteinExistence type="predicted"/>
<dbReference type="Gene3D" id="3.30.2350.10">
    <property type="entry name" value="Pseudouridine synthase"/>
    <property type="match status" value="1"/>
</dbReference>
<comment type="caution">
    <text evidence="5">The sequence shown here is derived from an EMBL/GenBank/DDBJ whole genome shotgun (WGS) entry which is preliminary data.</text>
</comment>
<organism evidence="5 6">
    <name type="scientific">Caproicibacter fermentans</name>
    <dbReference type="NCBI Taxonomy" id="2576756"/>
    <lineage>
        <taxon>Bacteria</taxon>
        <taxon>Bacillati</taxon>
        <taxon>Bacillota</taxon>
        <taxon>Clostridia</taxon>
        <taxon>Eubacteriales</taxon>
        <taxon>Acutalibacteraceae</taxon>
        <taxon>Caproicibacter</taxon>
    </lineage>
</organism>
<dbReference type="InterPro" id="IPR050188">
    <property type="entry name" value="RluA_PseudoU_synthase"/>
</dbReference>
<accession>A0A6N8I4T6</accession>
<dbReference type="SUPFAM" id="SSF55120">
    <property type="entry name" value="Pseudouridine synthase"/>
    <property type="match status" value="1"/>
</dbReference>
<keyword evidence="6" id="KW-1185">Reference proteome</keyword>
<dbReference type="PANTHER" id="PTHR21600:SF35">
    <property type="entry name" value="PSEUDOURIDINE SYNTHASE"/>
    <property type="match status" value="1"/>
</dbReference>
<dbReference type="EMBL" id="VWXL01000108">
    <property type="protein sequence ID" value="MVB12975.1"/>
    <property type="molecule type" value="Genomic_DNA"/>
</dbReference>
<feature type="domain" description="Pseudouridine synthase RsuA/RluA-like" evidence="4">
    <location>
        <begin position="92"/>
        <end position="237"/>
    </location>
</feature>
<dbReference type="PROSITE" id="PS01129">
    <property type="entry name" value="PSI_RLU"/>
    <property type="match status" value="1"/>
</dbReference>
<evidence type="ECO:0000256" key="1">
    <source>
        <dbReference type="ARBA" id="ARBA00000073"/>
    </source>
</evidence>
<evidence type="ECO:0000256" key="2">
    <source>
        <dbReference type="ARBA" id="ARBA00031870"/>
    </source>
</evidence>
<dbReference type="Pfam" id="PF00849">
    <property type="entry name" value="PseudoU_synth_2"/>
    <property type="match status" value="1"/>
</dbReference>
<dbReference type="OrthoDB" id="9807829at2"/>